<gene>
    <name evidence="2" type="ORF">HNQ09_002856</name>
</gene>
<accession>A0A7W8LR37</accession>
<keyword evidence="3" id="KW-1185">Reference proteome</keyword>
<dbReference type="PROSITE" id="PS51257">
    <property type="entry name" value="PROKAR_LIPOPROTEIN"/>
    <property type="match status" value="1"/>
</dbReference>
<protein>
    <recommendedName>
        <fullName evidence="1">DUF4384 domain-containing protein</fullName>
    </recommendedName>
</protein>
<dbReference type="Pfam" id="PF14326">
    <property type="entry name" value="DUF4384"/>
    <property type="match status" value="1"/>
</dbReference>
<evidence type="ECO:0000313" key="2">
    <source>
        <dbReference type="EMBL" id="MBB5235399.1"/>
    </source>
</evidence>
<dbReference type="Proteomes" id="UP000525389">
    <property type="component" value="Unassembled WGS sequence"/>
</dbReference>
<name>A0A7W8LR37_9DEIO</name>
<feature type="domain" description="DUF4384" evidence="1">
    <location>
        <begin position="47"/>
        <end position="119"/>
    </location>
</feature>
<dbReference type="InterPro" id="IPR025493">
    <property type="entry name" value="DUF4384"/>
</dbReference>
<dbReference type="AlphaFoldDB" id="A0A7W8LR37"/>
<dbReference type="EMBL" id="JACHFN010000012">
    <property type="protein sequence ID" value="MBB5235399.1"/>
    <property type="molecule type" value="Genomic_DNA"/>
</dbReference>
<reference evidence="2 3" key="1">
    <citation type="submission" date="2020-08" db="EMBL/GenBank/DDBJ databases">
        <title>Genomic Encyclopedia of Type Strains, Phase IV (KMG-IV): sequencing the most valuable type-strain genomes for metagenomic binning, comparative biology and taxonomic classification.</title>
        <authorList>
            <person name="Goeker M."/>
        </authorList>
    </citation>
    <scope>NUCLEOTIDE SEQUENCE [LARGE SCALE GENOMIC DNA]</scope>
    <source>
        <strain evidence="2 3">DSM 101791</strain>
    </source>
</reference>
<comment type="caution">
    <text evidence="2">The sequence shown here is derived from an EMBL/GenBank/DDBJ whole genome shotgun (WGS) entry which is preliminary data.</text>
</comment>
<proteinExistence type="predicted"/>
<sequence>MRTALLFGALALGLSSCTVSVRSNLGLAGSGSNLITNLRPDRGEGGTYLVGDEVRISVTTRTAGYVTLVALQPGGAASVLARNVYVNAGTTTFPRAQDGVTYNVAAPRGLQRVRAIFTRVRPTSELVLSGVYDGARWNTVTTQYVQPYAVADRDVQETYLYIR</sequence>
<organism evidence="2 3">
    <name type="scientific">Deinococcus budaensis</name>
    <dbReference type="NCBI Taxonomy" id="1665626"/>
    <lineage>
        <taxon>Bacteria</taxon>
        <taxon>Thermotogati</taxon>
        <taxon>Deinococcota</taxon>
        <taxon>Deinococci</taxon>
        <taxon>Deinococcales</taxon>
        <taxon>Deinococcaceae</taxon>
        <taxon>Deinococcus</taxon>
    </lineage>
</organism>
<evidence type="ECO:0000313" key="3">
    <source>
        <dbReference type="Proteomes" id="UP000525389"/>
    </source>
</evidence>
<evidence type="ECO:0000259" key="1">
    <source>
        <dbReference type="Pfam" id="PF14326"/>
    </source>
</evidence>
<dbReference type="RefSeq" id="WP_184030541.1">
    <property type="nucleotide sequence ID" value="NZ_JACHFN010000012.1"/>
</dbReference>